<dbReference type="SUPFAM" id="SSF161111">
    <property type="entry name" value="Cation efflux protein transmembrane domain-like"/>
    <property type="match status" value="1"/>
</dbReference>
<sequence>MADKHQSGLIAIWISLISNIALTALKVIAGLLLASPVLLAASSRSCSSIPFAGAIGRSSGIHLVDSHPLRF</sequence>
<evidence type="ECO:0000256" key="2">
    <source>
        <dbReference type="ARBA" id="ARBA00022692"/>
    </source>
</evidence>
<evidence type="ECO:0000313" key="7">
    <source>
        <dbReference type="Proteomes" id="UP000547209"/>
    </source>
</evidence>
<dbReference type="GO" id="GO:0016020">
    <property type="term" value="C:membrane"/>
    <property type="evidence" value="ECO:0007669"/>
    <property type="project" value="UniProtKB-SubCell"/>
</dbReference>
<proteinExistence type="predicted"/>
<evidence type="ECO:0000256" key="4">
    <source>
        <dbReference type="ARBA" id="ARBA00023136"/>
    </source>
</evidence>
<dbReference type="EMBL" id="JACJVP010000004">
    <property type="protein sequence ID" value="MBB6669787.1"/>
    <property type="molecule type" value="Genomic_DNA"/>
</dbReference>
<protein>
    <recommendedName>
        <fullName evidence="8">Cation transporter</fullName>
    </recommendedName>
</protein>
<keyword evidence="7" id="KW-1185">Reference proteome</keyword>
<keyword evidence="3 5" id="KW-1133">Transmembrane helix</keyword>
<gene>
    <name evidence="6" type="ORF">H7C19_03695</name>
</gene>
<evidence type="ECO:0000256" key="3">
    <source>
        <dbReference type="ARBA" id="ARBA00022989"/>
    </source>
</evidence>
<dbReference type="AlphaFoldDB" id="A0A7X0VDA7"/>
<organism evidence="6 7">
    <name type="scientific">Cohnella nanjingensis</name>
    <dbReference type="NCBI Taxonomy" id="1387779"/>
    <lineage>
        <taxon>Bacteria</taxon>
        <taxon>Bacillati</taxon>
        <taxon>Bacillota</taxon>
        <taxon>Bacilli</taxon>
        <taxon>Bacillales</taxon>
        <taxon>Paenibacillaceae</taxon>
        <taxon>Cohnella</taxon>
    </lineage>
</organism>
<evidence type="ECO:0000256" key="1">
    <source>
        <dbReference type="ARBA" id="ARBA00004141"/>
    </source>
</evidence>
<keyword evidence="2 5" id="KW-0812">Transmembrane</keyword>
<feature type="transmembrane region" description="Helical" evidence="5">
    <location>
        <begin position="12"/>
        <end position="34"/>
    </location>
</feature>
<evidence type="ECO:0008006" key="8">
    <source>
        <dbReference type="Google" id="ProtNLM"/>
    </source>
</evidence>
<accession>A0A7X0VDA7</accession>
<keyword evidence="4 5" id="KW-0472">Membrane</keyword>
<name>A0A7X0VDA7_9BACL</name>
<dbReference type="RefSeq" id="WP_185141227.1">
    <property type="nucleotide sequence ID" value="NZ_JACJVP010000004.1"/>
</dbReference>
<evidence type="ECO:0000256" key="5">
    <source>
        <dbReference type="SAM" id="Phobius"/>
    </source>
</evidence>
<reference evidence="6 7" key="1">
    <citation type="submission" date="2020-08" db="EMBL/GenBank/DDBJ databases">
        <title>Cohnella phylogeny.</title>
        <authorList>
            <person name="Dunlap C."/>
        </authorList>
    </citation>
    <scope>NUCLEOTIDE SEQUENCE [LARGE SCALE GENOMIC DNA]</scope>
    <source>
        <strain evidence="6 7">DSM 28246</strain>
    </source>
</reference>
<comment type="subcellular location">
    <subcellularLocation>
        <location evidence="1">Membrane</location>
        <topology evidence="1">Multi-pass membrane protein</topology>
    </subcellularLocation>
</comment>
<dbReference type="Proteomes" id="UP000547209">
    <property type="component" value="Unassembled WGS sequence"/>
</dbReference>
<dbReference type="InterPro" id="IPR027469">
    <property type="entry name" value="Cation_efflux_TMD_sf"/>
</dbReference>
<comment type="caution">
    <text evidence="6">The sequence shown here is derived from an EMBL/GenBank/DDBJ whole genome shotgun (WGS) entry which is preliminary data.</text>
</comment>
<evidence type="ECO:0000313" key="6">
    <source>
        <dbReference type="EMBL" id="MBB6669787.1"/>
    </source>
</evidence>